<name>K1TCF2_9ZZZZ</name>
<feature type="transmembrane region" description="Helical" evidence="4">
    <location>
        <begin position="168"/>
        <end position="185"/>
    </location>
</feature>
<dbReference type="AlphaFoldDB" id="K1TCF2"/>
<proteinExistence type="predicted"/>
<dbReference type="InterPro" id="IPR036640">
    <property type="entry name" value="ABC1_TM_sf"/>
</dbReference>
<feature type="non-terminal residue" evidence="6">
    <location>
        <position position="198"/>
    </location>
</feature>
<evidence type="ECO:0000256" key="1">
    <source>
        <dbReference type="ARBA" id="ARBA00022692"/>
    </source>
</evidence>
<evidence type="ECO:0000259" key="5">
    <source>
        <dbReference type="PROSITE" id="PS50929"/>
    </source>
</evidence>
<dbReference type="PROSITE" id="PS50929">
    <property type="entry name" value="ABC_TM1F"/>
    <property type="match status" value="1"/>
</dbReference>
<evidence type="ECO:0000256" key="3">
    <source>
        <dbReference type="ARBA" id="ARBA00023136"/>
    </source>
</evidence>
<dbReference type="InterPro" id="IPR011527">
    <property type="entry name" value="ABC1_TM_dom"/>
</dbReference>
<keyword evidence="1 4" id="KW-0812">Transmembrane</keyword>
<organism evidence="6">
    <name type="scientific">human gut metagenome</name>
    <dbReference type="NCBI Taxonomy" id="408170"/>
    <lineage>
        <taxon>unclassified sequences</taxon>
        <taxon>metagenomes</taxon>
        <taxon>organismal metagenomes</taxon>
    </lineage>
</organism>
<reference evidence="6" key="1">
    <citation type="journal article" date="2013" name="Environ. Microbiol.">
        <title>Microbiota from the distal guts of lean and obese adolescents exhibit partial functional redundancy besides clear differences in community structure.</title>
        <authorList>
            <person name="Ferrer M."/>
            <person name="Ruiz A."/>
            <person name="Lanza F."/>
            <person name="Haange S.B."/>
            <person name="Oberbach A."/>
            <person name="Till H."/>
            <person name="Bargiela R."/>
            <person name="Campoy C."/>
            <person name="Segura M.T."/>
            <person name="Richter M."/>
            <person name="von Bergen M."/>
            <person name="Seifert J."/>
            <person name="Suarez A."/>
        </authorList>
    </citation>
    <scope>NUCLEOTIDE SEQUENCE</scope>
</reference>
<feature type="transmembrane region" description="Helical" evidence="4">
    <location>
        <begin position="24"/>
        <end position="46"/>
    </location>
</feature>
<keyword evidence="3 4" id="KW-0472">Membrane</keyword>
<dbReference type="GO" id="GO:0140359">
    <property type="term" value="F:ABC-type transporter activity"/>
    <property type="evidence" value="ECO:0007669"/>
    <property type="project" value="InterPro"/>
</dbReference>
<evidence type="ECO:0000256" key="4">
    <source>
        <dbReference type="SAM" id="Phobius"/>
    </source>
</evidence>
<accession>K1TCF2</accession>
<sequence>MKNTESAPVRQPDRVLSYFENQRPVLAVVTVSGLIYNLGLVVGPWFEGQLAQCLLDILNGNETFAAMAALCAGYLIAIAVVQGSRFIKRLYVRKFANNINRSMKQVLYANLVRKGKVELEQAGTGTLMTKAISDVDACAEGMRKFTTEIFDTGIALLAYAVMLLGYDWRLALLCLVFAPVSYYIAEQMKTLVQRTGAD</sequence>
<evidence type="ECO:0000256" key="2">
    <source>
        <dbReference type="ARBA" id="ARBA00022989"/>
    </source>
</evidence>
<evidence type="ECO:0000313" key="6">
    <source>
        <dbReference type="EMBL" id="EKC65079.1"/>
    </source>
</evidence>
<protein>
    <submittedName>
        <fullName evidence="6">ABC-type multidrug transport system, ATPase and permease component</fullName>
    </submittedName>
</protein>
<comment type="caution">
    <text evidence="6">The sequence shown here is derived from an EMBL/GenBank/DDBJ whole genome shotgun (WGS) entry which is preliminary data.</text>
</comment>
<feature type="transmembrane region" description="Helical" evidence="4">
    <location>
        <begin position="145"/>
        <end position="162"/>
    </location>
</feature>
<gene>
    <name evidence="6" type="ORF">LEA_10516</name>
</gene>
<dbReference type="GO" id="GO:0005524">
    <property type="term" value="F:ATP binding"/>
    <property type="evidence" value="ECO:0007669"/>
    <property type="project" value="InterPro"/>
</dbReference>
<feature type="domain" description="ABC transmembrane type-1" evidence="5">
    <location>
        <begin position="27"/>
        <end position="185"/>
    </location>
</feature>
<dbReference type="Pfam" id="PF00664">
    <property type="entry name" value="ABC_membrane"/>
    <property type="match status" value="1"/>
</dbReference>
<dbReference type="GO" id="GO:0016020">
    <property type="term" value="C:membrane"/>
    <property type="evidence" value="ECO:0007669"/>
    <property type="project" value="InterPro"/>
</dbReference>
<feature type="transmembrane region" description="Helical" evidence="4">
    <location>
        <begin position="66"/>
        <end position="87"/>
    </location>
</feature>
<dbReference type="SUPFAM" id="SSF90123">
    <property type="entry name" value="ABC transporter transmembrane region"/>
    <property type="match status" value="1"/>
</dbReference>
<dbReference type="EMBL" id="AJWY01007067">
    <property type="protein sequence ID" value="EKC65079.1"/>
    <property type="molecule type" value="Genomic_DNA"/>
</dbReference>
<keyword evidence="2 4" id="KW-1133">Transmembrane helix</keyword>
<dbReference type="Gene3D" id="1.20.1560.10">
    <property type="entry name" value="ABC transporter type 1, transmembrane domain"/>
    <property type="match status" value="1"/>
</dbReference>